<evidence type="ECO:0000256" key="1">
    <source>
        <dbReference type="SAM" id="MobiDB-lite"/>
    </source>
</evidence>
<evidence type="ECO:0000313" key="4">
    <source>
        <dbReference type="Proteomes" id="UP001595955"/>
    </source>
</evidence>
<keyword evidence="3" id="KW-0808">Transferase</keyword>
<organism evidence="3 4">
    <name type="scientific">Georgenia faecalis</name>
    <dbReference type="NCBI Taxonomy" id="2483799"/>
    <lineage>
        <taxon>Bacteria</taxon>
        <taxon>Bacillati</taxon>
        <taxon>Actinomycetota</taxon>
        <taxon>Actinomycetes</taxon>
        <taxon>Micrococcales</taxon>
        <taxon>Bogoriellaceae</taxon>
        <taxon>Georgenia</taxon>
    </lineage>
</organism>
<dbReference type="Gene3D" id="3.30.420.40">
    <property type="match status" value="2"/>
</dbReference>
<feature type="compositionally biased region" description="Polar residues" evidence="1">
    <location>
        <begin position="17"/>
        <end position="28"/>
    </location>
</feature>
<protein>
    <submittedName>
        <fullName evidence="3">N-acetylglucosamine kinase</fullName>
    </submittedName>
</protein>
<dbReference type="InterPro" id="IPR002731">
    <property type="entry name" value="ATPase_BadF"/>
</dbReference>
<evidence type="ECO:0000313" key="3">
    <source>
        <dbReference type="EMBL" id="MFC4554851.1"/>
    </source>
</evidence>
<dbReference type="Pfam" id="PF01869">
    <property type="entry name" value="BcrAD_BadFG"/>
    <property type="match status" value="1"/>
</dbReference>
<dbReference type="EMBL" id="JBHSGF010000003">
    <property type="protein sequence ID" value="MFC4554851.1"/>
    <property type="molecule type" value="Genomic_DNA"/>
</dbReference>
<name>A0ABV9D7X9_9MICO</name>
<reference evidence="4" key="1">
    <citation type="journal article" date="2019" name="Int. J. Syst. Evol. Microbiol.">
        <title>The Global Catalogue of Microorganisms (GCM) 10K type strain sequencing project: providing services to taxonomists for standard genome sequencing and annotation.</title>
        <authorList>
            <consortium name="The Broad Institute Genomics Platform"/>
            <consortium name="The Broad Institute Genome Sequencing Center for Infectious Disease"/>
            <person name="Wu L."/>
            <person name="Ma J."/>
        </authorList>
    </citation>
    <scope>NUCLEOTIDE SEQUENCE [LARGE SCALE GENOMIC DNA]</scope>
    <source>
        <strain evidence="4">JCM 3369</strain>
    </source>
</reference>
<dbReference type="RefSeq" id="WP_122822848.1">
    <property type="nucleotide sequence ID" value="NZ_CP033325.1"/>
</dbReference>
<dbReference type="InterPro" id="IPR052519">
    <property type="entry name" value="Euk-type_GlcNAc_Kinase"/>
</dbReference>
<proteinExistence type="predicted"/>
<dbReference type="GO" id="GO:0016301">
    <property type="term" value="F:kinase activity"/>
    <property type="evidence" value="ECO:0007669"/>
    <property type="project" value="UniProtKB-KW"/>
</dbReference>
<accession>A0ABV9D7X9</accession>
<dbReference type="PANTHER" id="PTHR43190:SF3">
    <property type="entry name" value="N-ACETYL-D-GLUCOSAMINE KINASE"/>
    <property type="match status" value="1"/>
</dbReference>
<keyword evidence="3" id="KW-0418">Kinase</keyword>
<gene>
    <name evidence="3" type="ORF">ACFO3F_06290</name>
</gene>
<dbReference type="SUPFAM" id="SSF53067">
    <property type="entry name" value="Actin-like ATPase domain"/>
    <property type="match status" value="1"/>
</dbReference>
<dbReference type="InterPro" id="IPR043129">
    <property type="entry name" value="ATPase_NBD"/>
</dbReference>
<feature type="domain" description="ATPase BadF/BadG/BcrA/BcrD type" evidence="2">
    <location>
        <begin position="41"/>
        <end position="255"/>
    </location>
</feature>
<feature type="region of interest" description="Disordered" evidence="1">
    <location>
        <begin position="1"/>
        <end position="29"/>
    </location>
</feature>
<comment type="caution">
    <text evidence="3">The sequence shown here is derived from an EMBL/GenBank/DDBJ whole genome shotgun (WGS) entry which is preliminary data.</text>
</comment>
<dbReference type="Proteomes" id="UP001595955">
    <property type="component" value="Unassembled WGS sequence"/>
</dbReference>
<dbReference type="PANTHER" id="PTHR43190">
    <property type="entry name" value="N-ACETYL-D-GLUCOSAMINE KINASE"/>
    <property type="match status" value="1"/>
</dbReference>
<evidence type="ECO:0000259" key="2">
    <source>
        <dbReference type="Pfam" id="PF01869"/>
    </source>
</evidence>
<sequence length="313" mass="30859">MAGTLAVDLGGSGSRARWTSTAGPQRTATGGGLRVSGAGLVAVPLVTALIDDLGLDAGDVDGACVGLSGLLTLGDGAHAIADAVRERLGAVPTVVASDAVTSTVGALGGEPGAVVLAGTGCTALGTDLADTWHKVDGWGHVLGDAGSGSWIGARGLTAAFEQHDGRRTDAADLLAAARSRFGEPEALTREIYTREDRAGLLASFAADVLDLARDGDAVAGDVVGAAAREQARSLAAALLPPVPPRASYTGGIFGAGEILTVPLAAELARLRPDVVLEAPLGGALDGAELLALRAVAGTLASHPPLLTVVAGPA</sequence>
<keyword evidence="4" id="KW-1185">Reference proteome</keyword>